<dbReference type="PANTHER" id="PTHR40465">
    <property type="entry name" value="CHROMOSOME 1, WHOLE GENOME SHOTGUN SEQUENCE"/>
    <property type="match status" value="1"/>
</dbReference>
<feature type="transmembrane region" description="Helical" evidence="1">
    <location>
        <begin position="161"/>
        <end position="181"/>
    </location>
</feature>
<feature type="domain" description="DUF6534" evidence="2">
    <location>
        <begin position="166"/>
        <end position="251"/>
    </location>
</feature>
<keyword evidence="1" id="KW-0472">Membrane</keyword>
<protein>
    <recommendedName>
        <fullName evidence="2">DUF6534 domain-containing protein</fullName>
    </recommendedName>
</protein>
<evidence type="ECO:0000259" key="2">
    <source>
        <dbReference type="Pfam" id="PF20152"/>
    </source>
</evidence>
<accession>A0A9P8ADQ2</accession>
<gene>
    <name evidence="3" type="ORF">E1B28_005157</name>
</gene>
<dbReference type="OrthoDB" id="3032778at2759"/>
<feature type="transmembrane region" description="Helical" evidence="1">
    <location>
        <begin position="16"/>
        <end position="37"/>
    </location>
</feature>
<feature type="transmembrane region" description="Helical" evidence="1">
    <location>
        <begin position="49"/>
        <end position="67"/>
    </location>
</feature>
<dbReference type="AlphaFoldDB" id="A0A9P8ADQ2"/>
<dbReference type="InterPro" id="IPR045339">
    <property type="entry name" value="DUF6534"/>
</dbReference>
<keyword evidence="1" id="KW-0812">Transmembrane</keyword>
<keyword evidence="1" id="KW-1133">Transmembrane helix</keyword>
<feature type="transmembrane region" description="Helical" evidence="1">
    <location>
        <begin position="87"/>
        <end position="108"/>
    </location>
</feature>
<sequence>MSITSPDILKSAGPFLLGYLLNYGLYGVLTVQVYVYYTAFPNDRTAVKAIVFGVFLLETIQLVMITYDAFQNFVYGFGRPGAFNELNLLSFDVCIIGGAVAFLVQTFFAYRIFLLSKSKLLTGVIVLISLMQLGGAIATAALDETVSVLTKFRGNFISACFWLAGSAVCDIVIAVSMTYVLSRYDVSFGDTRNLVRRVIRLTMETGSLTATIATLDLILFLSSNSLYHVTPALTLAKLYSNSMMVIFNSRVEIAGGRHWQSSAEGGISIISQENSGLGPLSRARPKRLRTYHPQLSVGVKHEIEVDVADGPRTAQRSNVELRTHSIQLGELKSNEELQAQTRKDDVESV</sequence>
<reference evidence="3" key="1">
    <citation type="journal article" date="2021" name="Genome Biol. Evol.">
        <title>The assembled and annotated genome of the fairy-ring fungus Marasmius oreades.</title>
        <authorList>
            <person name="Hiltunen M."/>
            <person name="Ament-Velasquez S.L."/>
            <person name="Johannesson H."/>
        </authorList>
    </citation>
    <scope>NUCLEOTIDE SEQUENCE</scope>
    <source>
        <strain evidence="3">03SP1</strain>
    </source>
</reference>
<feature type="transmembrane region" description="Helical" evidence="1">
    <location>
        <begin position="120"/>
        <end position="141"/>
    </location>
</feature>
<dbReference type="KEGG" id="more:E1B28_005157"/>
<dbReference type="PANTHER" id="PTHR40465:SF1">
    <property type="entry name" value="DUF6534 DOMAIN-CONTAINING PROTEIN"/>
    <property type="match status" value="1"/>
</dbReference>
<evidence type="ECO:0000313" key="3">
    <source>
        <dbReference type="EMBL" id="KAG7097842.1"/>
    </source>
</evidence>
<organism evidence="3 4">
    <name type="scientific">Marasmius oreades</name>
    <name type="common">fairy-ring Marasmius</name>
    <dbReference type="NCBI Taxonomy" id="181124"/>
    <lineage>
        <taxon>Eukaryota</taxon>
        <taxon>Fungi</taxon>
        <taxon>Dikarya</taxon>
        <taxon>Basidiomycota</taxon>
        <taxon>Agaricomycotina</taxon>
        <taxon>Agaricomycetes</taxon>
        <taxon>Agaricomycetidae</taxon>
        <taxon>Agaricales</taxon>
        <taxon>Marasmiineae</taxon>
        <taxon>Marasmiaceae</taxon>
        <taxon>Marasmius</taxon>
    </lineage>
</organism>
<evidence type="ECO:0000313" key="4">
    <source>
        <dbReference type="Proteomes" id="UP001049176"/>
    </source>
</evidence>
<name>A0A9P8ADQ2_9AGAR</name>
<dbReference type="Proteomes" id="UP001049176">
    <property type="component" value="Chromosome 2"/>
</dbReference>
<evidence type="ECO:0000256" key="1">
    <source>
        <dbReference type="SAM" id="Phobius"/>
    </source>
</evidence>
<dbReference type="Pfam" id="PF20152">
    <property type="entry name" value="DUF6534"/>
    <property type="match status" value="1"/>
</dbReference>
<dbReference type="EMBL" id="CM032182">
    <property type="protein sequence ID" value="KAG7097842.1"/>
    <property type="molecule type" value="Genomic_DNA"/>
</dbReference>
<comment type="caution">
    <text evidence="3">The sequence shown here is derived from an EMBL/GenBank/DDBJ whole genome shotgun (WGS) entry which is preliminary data.</text>
</comment>
<dbReference type="GeneID" id="66074233"/>
<dbReference type="RefSeq" id="XP_043014312.1">
    <property type="nucleotide sequence ID" value="XM_043149704.1"/>
</dbReference>
<keyword evidence="4" id="KW-1185">Reference proteome</keyword>
<proteinExistence type="predicted"/>
<feature type="transmembrane region" description="Helical" evidence="1">
    <location>
        <begin position="201"/>
        <end position="221"/>
    </location>
</feature>